<dbReference type="AlphaFoldDB" id="A0A0E9VC55"/>
<proteinExistence type="predicted"/>
<reference evidence="1" key="1">
    <citation type="submission" date="2014-11" db="EMBL/GenBank/DDBJ databases">
        <authorList>
            <person name="Amaro Gonzalez C."/>
        </authorList>
    </citation>
    <scope>NUCLEOTIDE SEQUENCE</scope>
</reference>
<protein>
    <submittedName>
        <fullName evidence="1">Uncharacterized protein</fullName>
    </submittedName>
</protein>
<name>A0A0E9VC55_ANGAN</name>
<dbReference type="EMBL" id="GBXM01032935">
    <property type="protein sequence ID" value="JAH75642.1"/>
    <property type="molecule type" value="Transcribed_RNA"/>
</dbReference>
<reference evidence="1" key="2">
    <citation type="journal article" date="2015" name="Fish Shellfish Immunol.">
        <title>Early steps in the European eel (Anguilla anguilla)-Vibrio vulnificus interaction in the gills: Role of the RtxA13 toxin.</title>
        <authorList>
            <person name="Callol A."/>
            <person name="Pajuelo D."/>
            <person name="Ebbesson L."/>
            <person name="Teles M."/>
            <person name="MacKenzie S."/>
            <person name="Amaro C."/>
        </authorList>
    </citation>
    <scope>NUCLEOTIDE SEQUENCE</scope>
</reference>
<sequence>MSVIAHTDWLHRHCKPVTKQALTVLDVDTTDNPL</sequence>
<organism evidence="1">
    <name type="scientific">Anguilla anguilla</name>
    <name type="common">European freshwater eel</name>
    <name type="synonym">Muraena anguilla</name>
    <dbReference type="NCBI Taxonomy" id="7936"/>
    <lineage>
        <taxon>Eukaryota</taxon>
        <taxon>Metazoa</taxon>
        <taxon>Chordata</taxon>
        <taxon>Craniata</taxon>
        <taxon>Vertebrata</taxon>
        <taxon>Euteleostomi</taxon>
        <taxon>Actinopterygii</taxon>
        <taxon>Neopterygii</taxon>
        <taxon>Teleostei</taxon>
        <taxon>Anguilliformes</taxon>
        <taxon>Anguillidae</taxon>
        <taxon>Anguilla</taxon>
    </lineage>
</organism>
<evidence type="ECO:0000313" key="1">
    <source>
        <dbReference type="EMBL" id="JAH75642.1"/>
    </source>
</evidence>
<accession>A0A0E9VC55</accession>